<dbReference type="PROSITE" id="PS51437">
    <property type="entry name" value="CG_1"/>
    <property type="match status" value="1"/>
</dbReference>
<name>B8B673_ORYSI</name>
<feature type="domain" description="CG-1" evidence="1">
    <location>
        <begin position="26"/>
        <end position="84"/>
    </location>
</feature>
<sequence length="84" mass="9474">MAGAGGWDPLVGSEIHGFLTYPDLNYEKLVAEAAARWFRPNEIYAILANHARFKIHAQPVDKPGILVHRLRNNVMVDFAMVLRC</sequence>
<dbReference type="OMA" id="FAMVLRC"/>
<dbReference type="GO" id="GO:0003677">
    <property type="term" value="F:DNA binding"/>
    <property type="evidence" value="ECO:0007669"/>
    <property type="project" value="InterPro"/>
</dbReference>
<evidence type="ECO:0000259" key="1">
    <source>
        <dbReference type="PROSITE" id="PS51437"/>
    </source>
</evidence>
<dbReference type="Proteomes" id="UP000007015">
    <property type="component" value="Chromosome 7"/>
</dbReference>
<reference evidence="2 3" key="1">
    <citation type="journal article" date="2005" name="PLoS Biol.">
        <title>The genomes of Oryza sativa: a history of duplications.</title>
        <authorList>
            <person name="Yu J."/>
            <person name="Wang J."/>
            <person name="Lin W."/>
            <person name="Li S."/>
            <person name="Li H."/>
            <person name="Zhou J."/>
            <person name="Ni P."/>
            <person name="Dong W."/>
            <person name="Hu S."/>
            <person name="Zeng C."/>
            <person name="Zhang J."/>
            <person name="Zhang Y."/>
            <person name="Li R."/>
            <person name="Xu Z."/>
            <person name="Li S."/>
            <person name="Li X."/>
            <person name="Zheng H."/>
            <person name="Cong L."/>
            <person name="Lin L."/>
            <person name="Yin J."/>
            <person name="Geng J."/>
            <person name="Li G."/>
            <person name="Shi J."/>
            <person name="Liu J."/>
            <person name="Lv H."/>
            <person name="Li J."/>
            <person name="Wang J."/>
            <person name="Deng Y."/>
            <person name="Ran L."/>
            <person name="Shi X."/>
            <person name="Wang X."/>
            <person name="Wu Q."/>
            <person name="Li C."/>
            <person name="Ren X."/>
            <person name="Wang J."/>
            <person name="Wang X."/>
            <person name="Li D."/>
            <person name="Liu D."/>
            <person name="Zhang X."/>
            <person name="Ji Z."/>
            <person name="Zhao W."/>
            <person name="Sun Y."/>
            <person name="Zhang Z."/>
            <person name="Bao J."/>
            <person name="Han Y."/>
            <person name="Dong L."/>
            <person name="Ji J."/>
            <person name="Chen P."/>
            <person name="Wu S."/>
            <person name="Liu J."/>
            <person name="Xiao Y."/>
            <person name="Bu D."/>
            <person name="Tan J."/>
            <person name="Yang L."/>
            <person name="Ye C."/>
            <person name="Zhang J."/>
            <person name="Xu J."/>
            <person name="Zhou Y."/>
            <person name="Yu Y."/>
            <person name="Zhang B."/>
            <person name="Zhuang S."/>
            <person name="Wei H."/>
            <person name="Liu B."/>
            <person name="Lei M."/>
            <person name="Yu H."/>
            <person name="Li Y."/>
            <person name="Xu H."/>
            <person name="Wei S."/>
            <person name="He X."/>
            <person name="Fang L."/>
            <person name="Zhang Z."/>
            <person name="Zhang Y."/>
            <person name="Huang X."/>
            <person name="Su Z."/>
            <person name="Tong W."/>
            <person name="Li J."/>
            <person name="Tong Z."/>
            <person name="Li S."/>
            <person name="Ye J."/>
            <person name="Wang L."/>
            <person name="Fang L."/>
            <person name="Lei T."/>
            <person name="Chen C."/>
            <person name="Chen H."/>
            <person name="Xu Z."/>
            <person name="Li H."/>
            <person name="Huang H."/>
            <person name="Zhang F."/>
            <person name="Xu H."/>
            <person name="Li N."/>
            <person name="Zhao C."/>
            <person name="Li S."/>
            <person name="Dong L."/>
            <person name="Huang Y."/>
            <person name="Li L."/>
            <person name="Xi Y."/>
            <person name="Qi Q."/>
            <person name="Li W."/>
            <person name="Zhang B."/>
            <person name="Hu W."/>
            <person name="Zhang Y."/>
            <person name="Tian X."/>
            <person name="Jiao Y."/>
            <person name="Liang X."/>
            <person name="Jin J."/>
            <person name="Gao L."/>
            <person name="Zheng W."/>
            <person name="Hao B."/>
            <person name="Liu S."/>
            <person name="Wang W."/>
            <person name="Yuan L."/>
            <person name="Cao M."/>
            <person name="McDermott J."/>
            <person name="Samudrala R."/>
            <person name="Wang J."/>
            <person name="Wong G.K."/>
            <person name="Yang H."/>
        </authorList>
    </citation>
    <scope>NUCLEOTIDE SEQUENCE [LARGE SCALE GENOMIC DNA]</scope>
    <source>
        <strain evidence="3">cv. 93-11</strain>
    </source>
</reference>
<proteinExistence type="predicted"/>
<evidence type="ECO:0000313" key="3">
    <source>
        <dbReference type="Proteomes" id="UP000007015"/>
    </source>
</evidence>
<protein>
    <recommendedName>
        <fullName evidence="1">CG-1 domain-containing protein</fullName>
    </recommendedName>
</protein>
<dbReference type="Gramene" id="BGIOSGA025720-TA">
    <property type="protein sequence ID" value="BGIOSGA025720-PA"/>
    <property type="gene ID" value="BGIOSGA025720"/>
</dbReference>
<dbReference type="EMBL" id="CM000132">
    <property type="protein sequence ID" value="EEC82056.1"/>
    <property type="molecule type" value="Genomic_DNA"/>
</dbReference>
<organism evidence="2 3">
    <name type="scientific">Oryza sativa subsp. indica</name>
    <name type="common">Rice</name>
    <dbReference type="NCBI Taxonomy" id="39946"/>
    <lineage>
        <taxon>Eukaryota</taxon>
        <taxon>Viridiplantae</taxon>
        <taxon>Streptophyta</taxon>
        <taxon>Embryophyta</taxon>
        <taxon>Tracheophyta</taxon>
        <taxon>Spermatophyta</taxon>
        <taxon>Magnoliopsida</taxon>
        <taxon>Liliopsida</taxon>
        <taxon>Poales</taxon>
        <taxon>Poaceae</taxon>
        <taxon>BOP clade</taxon>
        <taxon>Oryzoideae</taxon>
        <taxon>Oryzeae</taxon>
        <taxon>Oryzinae</taxon>
        <taxon>Oryza</taxon>
        <taxon>Oryza sativa</taxon>
    </lineage>
</organism>
<gene>
    <name evidence="2" type="ORF">OsI_26042</name>
</gene>
<keyword evidence="3" id="KW-1185">Reference proteome</keyword>
<dbReference type="AlphaFoldDB" id="B8B673"/>
<evidence type="ECO:0000313" key="2">
    <source>
        <dbReference type="EMBL" id="EEC82056.1"/>
    </source>
</evidence>
<accession>B8B673</accession>
<dbReference type="STRING" id="39946.B8B673"/>
<dbReference type="InterPro" id="IPR005559">
    <property type="entry name" value="CG-1_dom"/>
</dbReference>
<dbReference type="HOGENOM" id="CLU_2531496_0_0_1"/>